<reference evidence="4" key="1">
    <citation type="journal article" date="2014" name="PLoS Negl. Trop. Dis.">
        <title>An updated insight into the Sialotranscriptome of Triatoma infestans: developmental stage and geographic variations.</title>
        <authorList>
            <person name="Schwarz A."/>
            <person name="Medrano-Mercado N."/>
            <person name="Schaub G.A."/>
            <person name="Struchiner C.J."/>
            <person name="Bargues M.D."/>
            <person name="Levy M.Z."/>
            <person name="Ribeiro J.M."/>
        </authorList>
    </citation>
    <scope>NUCLEOTIDE SEQUENCE</scope>
    <source>
        <strain evidence="4">Chile</strain>
        <tissue evidence="4">Salivary glands</tissue>
    </source>
</reference>
<evidence type="ECO:0000256" key="1">
    <source>
        <dbReference type="PROSITE-ProRule" id="PRU00266"/>
    </source>
</evidence>
<feature type="domain" description="DRBM" evidence="3">
    <location>
        <begin position="258"/>
        <end position="320"/>
    </location>
</feature>
<dbReference type="PROSITE" id="PS50137">
    <property type="entry name" value="DS_RBD"/>
    <property type="match status" value="2"/>
</dbReference>
<dbReference type="SMART" id="SM00358">
    <property type="entry name" value="DSRM"/>
    <property type="match status" value="2"/>
</dbReference>
<dbReference type="Gene3D" id="3.30.160.20">
    <property type="match status" value="2"/>
</dbReference>
<dbReference type="SUPFAM" id="SSF54768">
    <property type="entry name" value="dsRNA-binding domain-like"/>
    <property type="match status" value="2"/>
</dbReference>
<dbReference type="GO" id="GO:0003723">
    <property type="term" value="F:RNA binding"/>
    <property type="evidence" value="ECO:0007669"/>
    <property type="project" value="UniProtKB-UniRule"/>
</dbReference>
<dbReference type="AlphaFoldDB" id="A0A023EX42"/>
<protein>
    <submittedName>
        <fullName evidence="4">Putative trna-specific adenosine deaminase 1</fullName>
    </submittedName>
</protein>
<feature type="region of interest" description="Disordered" evidence="2">
    <location>
        <begin position="341"/>
        <end position="373"/>
    </location>
</feature>
<proteinExistence type="evidence at transcript level"/>
<dbReference type="EMBL" id="GBBI01004960">
    <property type="protein sequence ID" value="JAC13752.1"/>
    <property type="molecule type" value="mRNA"/>
</dbReference>
<feature type="domain" description="DRBM" evidence="3">
    <location>
        <begin position="448"/>
        <end position="497"/>
    </location>
</feature>
<evidence type="ECO:0000313" key="4">
    <source>
        <dbReference type="EMBL" id="JAC13752.1"/>
    </source>
</evidence>
<name>A0A023EX42_TRIIF</name>
<dbReference type="InterPro" id="IPR014720">
    <property type="entry name" value="dsRBD_dom"/>
</dbReference>
<dbReference type="GO" id="GO:0010468">
    <property type="term" value="P:regulation of gene expression"/>
    <property type="evidence" value="ECO:0007669"/>
    <property type="project" value="UniProtKB-ARBA"/>
</dbReference>
<evidence type="ECO:0000259" key="3">
    <source>
        <dbReference type="PROSITE" id="PS50137"/>
    </source>
</evidence>
<keyword evidence="1" id="KW-0694">RNA-binding</keyword>
<dbReference type="Pfam" id="PF00035">
    <property type="entry name" value="dsrm"/>
    <property type="match status" value="1"/>
</dbReference>
<sequence>YKNNKQTSCATQFLYSTEQPKCSPNVIPFTPGSQEQNLFALENYYQPPSQDLVTYSSDQFSQIAPPSTTSFTVDAMSFQQQRQIQSSMAAVSLEPSQQRLSTPFQTTNMQKSVPFQERSESVSWEHAQYLNMPVKTTITQESIQYQQQPQQQSSMQSNVQETMQYQNLHNTNAASLHPPQQQITQIQAQLTTTDDNPNRLWQPMEDTPKIQNFPGPKRRFNRRQMIRRRRDPFRAKIFKRTEKRRRNAFLKKLLVPRNAISILQELCPQVNISVSEVQSGNQLQYATKVEIDGKTYNGSGESEERAKEIGSENALKAILLEKLEQMDRSFETENLKSGVGDDIEMVPVNNDSDTMNINDDKEEGECTSGNQSEIDNKELEDDNASWSALARFAIFKLFAEWKSQGLNEPATSDTIFRTKMINITKSIPGVIPRKHPVQLLLEIRPNCQFIEKREGSPPNLLFIYSVTADGQTFTGSGRNIKLAKKECAKNALAALGVKYVCL</sequence>
<accession>A0A023EX42</accession>
<feature type="non-terminal residue" evidence="4">
    <location>
        <position position="1"/>
    </location>
</feature>
<evidence type="ECO:0000256" key="2">
    <source>
        <dbReference type="SAM" id="MobiDB-lite"/>
    </source>
</evidence>
<organism evidence="4">
    <name type="scientific">Triatoma infestans</name>
    <name type="common">Assassin bug</name>
    <dbReference type="NCBI Taxonomy" id="30076"/>
    <lineage>
        <taxon>Eukaryota</taxon>
        <taxon>Metazoa</taxon>
        <taxon>Ecdysozoa</taxon>
        <taxon>Arthropoda</taxon>
        <taxon>Hexapoda</taxon>
        <taxon>Insecta</taxon>
        <taxon>Pterygota</taxon>
        <taxon>Neoptera</taxon>
        <taxon>Paraneoptera</taxon>
        <taxon>Hemiptera</taxon>
        <taxon>Heteroptera</taxon>
        <taxon>Panheteroptera</taxon>
        <taxon>Cimicomorpha</taxon>
        <taxon>Reduviidae</taxon>
        <taxon>Triatominae</taxon>
        <taxon>Triatoma</taxon>
    </lineage>
</organism>